<dbReference type="SUPFAM" id="SSF53383">
    <property type="entry name" value="PLP-dependent transferases"/>
    <property type="match status" value="1"/>
</dbReference>
<evidence type="ECO:0000256" key="5">
    <source>
        <dbReference type="ARBA" id="ARBA00023163"/>
    </source>
</evidence>
<evidence type="ECO:0000256" key="1">
    <source>
        <dbReference type="ARBA" id="ARBA00005384"/>
    </source>
</evidence>
<dbReference type="SUPFAM" id="SSF46785">
    <property type="entry name" value="Winged helix' DNA-binding domain"/>
    <property type="match status" value="1"/>
</dbReference>
<keyword evidence="8" id="KW-1185">Reference proteome</keyword>
<comment type="caution">
    <text evidence="7">The sequence shown here is derived from an EMBL/GenBank/DDBJ whole genome shotgun (WGS) entry which is preliminary data.</text>
</comment>
<dbReference type="Pfam" id="PF00155">
    <property type="entry name" value="Aminotran_1_2"/>
    <property type="match status" value="1"/>
</dbReference>
<accession>A0ABR4UJY3</accession>
<protein>
    <submittedName>
        <fullName evidence="7">GntR family transcriptional regulator</fullName>
    </submittedName>
</protein>
<sequence length="472" mass="53629">MRSYKYEVFTMILEEQIKRGILIQGQRLPSVREIKNTYSLSTSSVQSGFEYLMMKGLVESSPRSGYFVAYTPDTHVSKMKTYLPPVVRDAEFAENVMLTSARNKPSESSTFNTAAPGDLLVPQKLILRTMQEVIREKGAALLRYYPSNGLDELRKQISLHTAIHGCLLNPDEIIITDGALQALTIALRAVTDPGDIVAVESPSVFSVLEAMANLGLKIIEIPIHYENGFDTEYFRNICTSNEIKAVIVTPNFHNPTGIVMNDDAKKELLKAAVSFQIPIIENDIYGDLYFGEKRPRSIKSFDDSGLVMTYSSFAKTLAPGIRLGWLHTGRFYSRSERARFVMGRSVSPIYQELMLKLLQGNSYQRHLRSFRKHLNRQALEVLNALRRYFPEDSYFHSPQGGYSIWGRLPERTDMKSFFNYCNQNKILFTPGNTFSLTGEYDHHFRIVFADRITEESMSLLESAGKKAKELAR</sequence>
<dbReference type="Proteomes" id="UP000028719">
    <property type="component" value="Unassembled WGS sequence"/>
</dbReference>
<evidence type="ECO:0000259" key="6">
    <source>
        <dbReference type="PROSITE" id="PS50949"/>
    </source>
</evidence>
<evidence type="ECO:0000256" key="3">
    <source>
        <dbReference type="ARBA" id="ARBA00023015"/>
    </source>
</evidence>
<dbReference type="InterPro" id="IPR015422">
    <property type="entry name" value="PyrdxlP-dep_Trfase_small"/>
</dbReference>
<keyword evidence="2" id="KW-0663">Pyridoxal phosphate</keyword>
<keyword evidence="4" id="KW-0238">DNA-binding</keyword>
<dbReference type="SMART" id="SM00345">
    <property type="entry name" value="HTH_GNTR"/>
    <property type="match status" value="1"/>
</dbReference>
<dbReference type="Gene3D" id="1.10.10.10">
    <property type="entry name" value="Winged helix-like DNA-binding domain superfamily/Winged helix DNA-binding domain"/>
    <property type="match status" value="1"/>
</dbReference>
<dbReference type="CDD" id="cd00609">
    <property type="entry name" value="AAT_like"/>
    <property type="match status" value="1"/>
</dbReference>
<evidence type="ECO:0000313" key="8">
    <source>
        <dbReference type="Proteomes" id="UP000028719"/>
    </source>
</evidence>
<organism evidence="7 8">
    <name type="scientific">Chryseobacterium vrystaatense</name>
    <dbReference type="NCBI Taxonomy" id="307480"/>
    <lineage>
        <taxon>Bacteria</taxon>
        <taxon>Pseudomonadati</taxon>
        <taxon>Bacteroidota</taxon>
        <taxon>Flavobacteriia</taxon>
        <taxon>Flavobacteriales</taxon>
        <taxon>Weeksellaceae</taxon>
        <taxon>Chryseobacterium group</taxon>
        <taxon>Chryseobacterium</taxon>
    </lineage>
</organism>
<proteinExistence type="inferred from homology"/>
<dbReference type="Gene3D" id="3.90.1150.10">
    <property type="entry name" value="Aspartate Aminotransferase, domain 1"/>
    <property type="match status" value="1"/>
</dbReference>
<comment type="similarity">
    <text evidence="1">In the C-terminal section; belongs to the class-I pyridoxal-phosphate-dependent aminotransferase family.</text>
</comment>
<dbReference type="InterPro" id="IPR036390">
    <property type="entry name" value="WH_DNA-bd_sf"/>
</dbReference>
<keyword evidence="3" id="KW-0805">Transcription regulation</keyword>
<dbReference type="Pfam" id="PF00392">
    <property type="entry name" value="GntR"/>
    <property type="match status" value="1"/>
</dbReference>
<dbReference type="PROSITE" id="PS50949">
    <property type="entry name" value="HTH_GNTR"/>
    <property type="match status" value="1"/>
</dbReference>
<dbReference type="InterPro" id="IPR051446">
    <property type="entry name" value="HTH_trans_reg/aminotransferase"/>
</dbReference>
<dbReference type="InterPro" id="IPR004839">
    <property type="entry name" value="Aminotransferase_I/II_large"/>
</dbReference>
<evidence type="ECO:0000256" key="4">
    <source>
        <dbReference type="ARBA" id="ARBA00023125"/>
    </source>
</evidence>
<feature type="domain" description="HTH gntR-type" evidence="6">
    <location>
        <begin position="3"/>
        <end position="71"/>
    </location>
</feature>
<dbReference type="RefSeq" id="WP_034747561.1">
    <property type="nucleotide sequence ID" value="NZ_JPRI01000007.1"/>
</dbReference>
<dbReference type="PANTHER" id="PTHR46577">
    <property type="entry name" value="HTH-TYPE TRANSCRIPTIONAL REGULATORY PROTEIN GABR"/>
    <property type="match status" value="1"/>
</dbReference>
<evidence type="ECO:0000313" key="7">
    <source>
        <dbReference type="EMBL" id="KFF24963.1"/>
    </source>
</evidence>
<dbReference type="InterPro" id="IPR015424">
    <property type="entry name" value="PyrdxlP-dep_Trfase"/>
</dbReference>
<evidence type="ECO:0000256" key="2">
    <source>
        <dbReference type="ARBA" id="ARBA00022898"/>
    </source>
</evidence>
<keyword evidence="5" id="KW-0804">Transcription</keyword>
<dbReference type="InterPro" id="IPR036388">
    <property type="entry name" value="WH-like_DNA-bd_sf"/>
</dbReference>
<dbReference type="EMBL" id="JPRI01000007">
    <property type="protein sequence ID" value="KFF24963.1"/>
    <property type="molecule type" value="Genomic_DNA"/>
</dbReference>
<dbReference type="InterPro" id="IPR000524">
    <property type="entry name" value="Tscrpt_reg_HTH_GntR"/>
</dbReference>
<dbReference type="PANTHER" id="PTHR46577:SF2">
    <property type="entry name" value="TRANSCRIPTIONAL REGULATORY PROTEIN"/>
    <property type="match status" value="1"/>
</dbReference>
<dbReference type="Gene3D" id="3.40.640.10">
    <property type="entry name" value="Type I PLP-dependent aspartate aminotransferase-like (Major domain)"/>
    <property type="match status" value="1"/>
</dbReference>
<reference evidence="7 8" key="1">
    <citation type="submission" date="2014-07" db="EMBL/GenBank/DDBJ databases">
        <title>Genome of Chryseobacterium vrystaatense LMG 22846.</title>
        <authorList>
            <person name="Pipes S.E."/>
            <person name="Stropko S.J."/>
            <person name="Newman J.D."/>
        </authorList>
    </citation>
    <scope>NUCLEOTIDE SEQUENCE [LARGE SCALE GENOMIC DNA]</scope>
    <source>
        <strain evidence="7 8">LMG 22846</strain>
    </source>
</reference>
<gene>
    <name evidence="7" type="ORF">IW16_18820</name>
</gene>
<name>A0ABR4UJY3_9FLAO</name>
<dbReference type="InterPro" id="IPR015421">
    <property type="entry name" value="PyrdxlP-dep_Trfase_major"/>
</dbReference>